<proteinExistence type="predicted"/>
<dbReference type="RefSeq" id="WP_377789369.1">
    <property type="nucleotide sequence ID" value="NZ_JBHLYQ010000063.1"/>
</dbReference>
<name>A0ABV6C2T8_9ACTN</name>
<sequence length="205" mass="23560">PVSTVAREVKRNGGPTRYVATCAQRRAERCARRPKIQRLCAERDLAARVTKALENRESPMTIARREGVSHETIYQAIYRSDRGLDRGLWRYLHHRRRQRRSRRHPGDTRRSVLGQFRPITRRPAAATRRTQIGHLEGDLLVGAKNASAIITIVDRATRFCLLGALPEGYDAKHMAQGVIRLLRPIPEAGRRTLTWDQGREMVLWE</sequence>
<dbReference type="NCBIfam" id="NF033563">
    <property type="entry name" value="transpos_IS30"/>
    <property type="match status" value="1"/>
</dbReference>
<accession>A0ABV6C2T8</accession>
<dbReference type="EMBL" id="JBHLYQ010000063">
    <property type="protein sequence ID" value="MFC0082000.1"/>
    <property type="molecule type" value="Genomic_DNA"/>
</dbReference>
<protein>
    <submittedName>
        <fullName evidence="1">IS30 family transposase</fullName>
    </submittedName>
</protein>
<organism evidence="1 2">
    <name type="scientific">Aciditerrimonas ferrireducens</name>
    <dbReference type="NCBI Taxonomy" id="667306"/>
    <lineage>
        <taxon>Bacteria</taxon>
        <taxon>Bacillati</taxon>
        <taxon>Actinomycetota</taxon>
        <taxon>Acidimicrobiia</taxon>
        <taxon>Acidimicrobiales</taxon>
        <taxon>Acidimicrobiaceae</taxon>
        <taxon>Aciditerrimonas</taxon>
    </lineage>
</organism>
<reference evidence="1 2" key="1">
    <citation type="submission" date="2024-09" db="EMBL/GenBank/DDBJ databases">
        <authorList>
            <person name="Sun Q."/>
            <person name="Mori K."/>
        </authorList>
    </citation>
    <scope>NUCLEOTIDE SEQUENCE [LARGE SCALE GENOMIC DNA]</scope>
    <source>
        <strain evidence="1 2">JCM 15389</strain>
    </source>
</reference>
<feature type="non-terminal residue" evidence="1">
    <location>
        <position position="1"/>
    </location>
</feature>
<gene>
    <name evidence="1" type="ORF">ACFFRE_07540</name>
</gene>
<dbReference type="InterPro" id="IPR053392">
    <property type="entry name" value="Transposase_IS30-like"/>
</dbReference>
<evidence type="ECO:0000313" key="2">
    <source>
        <dbReference type="Proteomes" id="UP001589788"/>
    </source>
</evidence>
<keyword evidence="2" id="KW-1185">Reference proteome</keyword>
<comment type="caution">
    <text evidence="1">The sequence shown here is derived from an EMBL/GenBank/DDBJ whole genome shotgun (WGS) entry which is preliminary data.</text>
</comment>
<dbReference type="InterPro" id="IPR051917">
    <property type="entry name" value="Transposase-Integrase"/>
</dbReference>
<dbReference type="PANTHER" id="PTHR10948:SF23">
    <property type="entry name" value="TRANSPOSASE INSI FOR INSERTION SEQUENCE ELEMENT IS30A-RELATED"/>
    <property type="match status" value="1"/>
</dbReference>
<dbReference type="PANTHER" id="PTHR10948">
    <property type="entry name" value="TRANSPOSASE"/>
    <property type="match status" value="1"/>
</dbReference>
<evidence type="ECO:0000313" key="1">
    <source>
        <dbReference type="EMBL" id="MFC0082000.1"/>
    </source>
</evidence>
<dbReference type="Proteomes" id="UP001589788">
    <property type="component" value="Unassembled WGS sequence"/>
</dbReference>